<organism evidence="1 2">
    <name type="scientific">Fusarium floridanum</name>
    <dbReference type="NCBI Taxonomy" id="1325733"/>
    <lineage>
        <taxon>Eukaryota</taxon>
        <taxon>Fungi</taxon>
        <taxon>Dikarya</taxon>
        <taxon>Ascomycota</taxon>
        <taxon>Pezizomycotina</taxon>
        <taxon>Sordariomycetes</taxon>
        <taxon>Hypocreomycetidae</taxon>
        <taxon>Hypocreales</taxon>
        <taxon>Nectriaceae</taxon>
        <taxon>Fusarium</taxon>
        <taxon>Fusarium solani species complex</taxon>
    </lineage>
</organism>
<protein>
    <submittedName>
        <fullName evidence="1">Uncharacterized protein</fullName>
    </submittedName>
</protein>
<comment type="caution">
    <text evidence="1">The sequence shown here is derived from an EMBL/GenBank/DDBJ whole genome shotgun (WGS) entry which is preliminary data.</text>
</comment>
<reference evidence="1 2" key="1">
    <citation type="submission" date="2017-06" db="EMBL/GenBank/DDBJ databases">
        <title>Comparative genomic analysis of Ambrosia Fusariam Clade fungi.</title>
        <authorList>
            <person name="Stajich J.E."/>
            <person name="Carrillo J."/>
            <person name="Kijimoto T."/>
            <person name="Eskalen A."/>
            <person name="O'Donnell K."/>
            <person name="Kasson M."/>
        </authorList>
    </citation>
    <scope>NUCLEOTIDE SEQUENCE [LARGE SCALE GENOMIC DNA]</scope>
    <source>
        <strain evidence="1 2">NRRL62606</strain>
    </source>
</reference>
<keyword evidence="2" id="KW-1185">Reference proteome</keyword>
<gene>
    <name evidence="1" type="ORF">CEP51_011978</name>
</gene>
<evidence type="ECO:0000313" key="2">
    <source>
        <dbReference type="Proteomes" id="UP000287972"/>
    </source>
</evidence>
<sequence length="69" mass="7886">MRHILCRSVCVKRQCSPTSLRSSHCRNAHRPAQPSPEVDSDRRTWFQVTLSLYKTLNGLLQFGQIESGT</sequence>
<dbReference type="AlphaFoldDB" id="A0A428R3A2"/>
<proteinExistence type="predicted"/>
<name>A0A428R3A2_9HYPO</name>
<accession>A0A428R3A2</accession>
<dbReference type="EMBL" id="NKCL01000428">
    <property type="protein sequence ID" value="RSL72001.1"/>
    <property type="molecule type" value="Genomic_DNA"/>
</dbReference>
<dbReference type="Proteomes" id="UP000287972">
    <property type="component" value="Unassembled WGS sequence"/>
</dbReference>
<evidence type="ECO:0000313" key="1">
    <source>
        <dbReference type="EMBL" id="RSL72001.1"/>
    </source>
</evidence>